<organism evidence="11 12">
    <name type="scientific">Nannochloropsis salina CCMP1776</name>
    <dbReference type="NCBI Taxonomy" id="1027361"/>
    <lineage>
        <taxon>Eukaryota</taxon>
        <taxon>Sar</taxon>
        <taxon>Stramenopiles</taxon>
        <taxon>Ochrophyta</taxon>
        <taxon>Eustigmatophyceae</taxon>
        <taxon>Eustigmatales</taxon>
        <taxon>Monodopsidaceae</taxon>
        <taxon>Microchloropsis</taxon>
        <taxon>Microchloropsis salina</taxon>
    </lineage>
</organism>
<keyword evidence="3" id="KW-0963">Cytoplasm</keyword>
<dbReference type="PANTHER" id="PTHR14517">
    <property type="entry name" value="RIB43A-RELATED"/>
    <property type="match status" value="1"/>
</dbReference>
<dbReference type="AlphaFoldDB" id="A0A4D9DD47"/>
<feature type="region of interest" description="Disordered" evidence="10">
    <location>
        <begin position="1"/>
        <end position="26"/>
    </location>
</feature>
<evidence type="ECO:0000256" key="6">
    <source>
        <dbReference type="ARBA" id="ARBA00023069"/>
    </source>
</evidence>
<evidence type="ECO:0000256" key="4">
    <source>
        <dbReference type="ARBA" id="ARBA00022846"/>
    </source>
</evidence>
<evidence type="ECO:0000256" key="1">
    <source>
        <dbReference type="ARBA" id="ARBA00004611"/>
    </source>
</evidence>
<name>A0A4D9DD47_9STRA</name>
<comment type="subunit">
    <text evidence="9">Microtubule inner protein component of sperm flagellar doublet microtubules.</text>
</comment>
<accession>A0A4D9DD47</accession>
<sequence length="371" mass="42781">MMYPSEALQEQHLQKEARRLSDRAERDMQRVKRLQNAKRTISVDATALQQQINKKKELREIENAIAAREAENLAKVVRVRAAQEAEEAATRHALARAVRNEWDLQAKKNKNKNKKSVDFSDLPPAECAKGALQKLDGEDEGYAARRKQMHSEMRGWVQEHRLLQQERKTAELQACSEENKRLHHALSLAEQQAKEDAALQAILTRQVQLDNATQIQRHNRAKREEKERSKVEEMAVLARIQADPMLCEVNECVNRETGRIISDRFRGFSGVQRQELMEENKTLLHNKSLEKQRKREDAQEWHRRQACWAKLLEQQEAEERQAREIMKLDVKAALHKQGKQQAAHRARSKADAFGQIDAGQGLFGKFGTSLS</sequence>
<keyword evidence="5" id="KW-0175">Coiled coil</keyword>
<proteinExistence type="inferred from homology"/>
<evidence type="ECO:0000256" key="7">
    <source>
        <dbReference type="ARBA" id="ARBA00023212"/>
    </source>
</evidence>
<evidence type="ECO:0000256" key="3">
    <source>
        <dbReference type="ARBA" id="ARBA00022490"/>
    </source>
</evidence>
<evidence type="ECO:0000313" key="12">
    <source>
        <dbReference type="Proteomes" id="UP000355283"/>
    </source>
</evidence>
<dbReference type="PANTHER" id="PTHR14517:SF6">
    <property type="entry name" value="RE41410P"/>
    <property type="match status" value="1"/>
</dbReference>
<evidence type="ECO:0000256" key="10">
    <source>
        <dbReference type="SAM" id="MobiDB-lite"/>
    </source>
</evidence>
<evidence type="ECO:0000256" key="9">
    <source>
        <dbReference type="ARBA" id="ARBA00046435"/>
    </source>
</evidence>
<keyword evidence="8" id="KW-0966">Cell projection</keyword>
<keyword evidence="4" id="KW-0282">Flagellum</keyword>
<dbReference type="InterPro" id="IPR008805">
    <property type="entry name" value="RIB43A"/>
</dbReference>
<keyword evidence="6" id="KW-0969">Cilium</keyword>
<evidence type="ECO:0000256" key="5">
    <source>
        <dbReference type="ARBA" id="ARBA00023054"/>
    </source>
</evidence>
<keyword evidence="7" id="KW-0206">Cytoskeleton</keyword>
<keyword evidence="12" id="KW-1185">Reference proteome</keyword>
<feature type="compositionally biased region" description="Basic and acidic residues" evidence="10">
    <location>
        <begin position="12"/>
        <end position="26"/>
    </location>
</feature>
<gene>
    <name evidence="11" type="ORF">NSK_000696</name>
</gene>
<evidence type="ECO:0000256" key="2">
    <source>
        <dbReference type="ARBA" id="ARBA00006875"/>
    </source>
</evidence>
<dbReference type="EMBL" id="SDOX01000002">
    <property type="protein sequence ID" value="TFJ88347.1"/>
    <property type="molecule type" value="Genomic_DNA"/>
</dbReference>
<reference evidence="11 12" key="1">
    <citation type="submission" date="2019-01" db="EMBL/GenBank/DDBJ databases">
        <title>Nuclear Genome Assembly of the Microalgal Biofuel strain Nannochloropsis salina CCMP1776.</title>
        <authorList>
            <person name="Hovde B."/>
        </authorList>
    </citation>
    <scope>NUCLEOTIDE SEQUENCE [LARGE SCALE GENOMIC DNA]</scope>
    <source>
        <strain evidence="11 12">CCMP1776</strain>
    </source>
</reference>
<dbReference type="Proteomes" id="UP000355283">
    <property type="component" value="Unassembled WGS sequence"/>
</dbReference>
<evidence type="ECO:0000256" key="8">
    <source>
        <dbReference type="ARBA" id="ARBA00023273"/>
    </source>
</evidence>
<dbReference type="Pfam" id="PF05914">
    <property type="entry name" value="RIB43A"/>
    <property type="match status" value="1"/>
</dbReference>
<comment type="caution">
    <text evidence="11">The sequence shown here is derived from an EMBL/GenBank/DDBJ whole genome shotgun (WGS) entry which is preliminary data.</text>
</comment>
<comment type="similarity">
    <text evidence="2">Belongs to the RIB43A family.</text>
</comment>
<evidence type="ECO:0000313" key="11">
    <source>
        <dbReference type="EMBL" id="TFJ88347.1"/>
    </source>
</evidence>
<protein>
    <submittedName>
        <fullName evidence="11">Uncharacterized protein</fullName>
    </submittedName>
</protein>
<comment type="subcellular location">
    <subcellularLocation>
        <location evidence="1">Cytoplasm</location>
        <location evidence="1">Cytoskeleton</location>
        <location evidence="1">Flagellum axoneme</location>
    </subcellularLocation>
</comment>